<proteinExistence type="predicted"/>
<feature type="transmembrane region" description="Helical" evidence="1">
    <location>
        <begin position="80"/>
        <end position="97"/>
    </location>
</feature>
<comment type="caution">
    <text evidence="3">The sequence shown here is derived from an EMBL/GenBank/DDBJ whole genome shotgun (WGS) entry which is preliminary data.</text>
</comment>
<keyword evidence="1" id="KW-0472">Membrane</keyword>
<accession>A0A7C3VT19</accession>
<sequence length="158" mass="18452">MPEESYSQDDVQQILQLAIARQSPDGGEFSRPQLLEMASELGISPDNLQIAEQQWVSRQGEFKERQLFDDYRRRSLKQNFIRYIIVNSFLILLNLVIFKSADLSLSIALLWGLGLALKTWQTYETNEEKYQQAFQKWRLRKQIGQSITTAVDKLINPR</sequence>
<organism evidence="3">
    <name type="scientific">Planktothricoides sp. SpSt-374</name>
    <dbReference type="NCBI Taxonomy" id="2282167"/>
    <lineage>
        <taxon>Bacteria</taxon>
        <taxon>Bacillati</taxon>
        <taxon>Cyanobacteriota</taxon>
        <taxon>Cyanophyceae</taxon>
        <taxon>Oscillatoriophycideae</taxon>
        <taxon>Oscillatoriales</taxon>
        <taxon>Oscillatoriaceae</taxon>
        <taxon>Planktothricoides</taxon>
    </lineage>
</organism>
<dbReference type="InterPro" id="IPR025698">
    <property type="entry name" value="2TM_dom"/>
</dbReference>
<protein>
    <submittedName>
        <fullName evidence="3">2TM domain-containing protein</fullName>
    </submittedName>
</protein>
<keyword evidence="1" id="KW-0812">Transmembrane</keyword>
<feature type="domain" description="2TM" evidence="2">
    <location>
        <begin position="64"/>
        <end position="142"/>
    </location>
</feature>
<keyword evidence="1" id="KW-1133">Transmembrane helix</keyword>
<dbReference type="AlphaFoldDB" id="A0A7C3VT19"/>
<reference evidence="3" key="1">
    <citation type="journal article" date="2020" name="mSystems">
        <title>Genome- and Community-Level Interaction Insights into Carbon Utilization and Element Cycling Functions of Hydrothermarchaeota in Hydrothermal Sediment.</title>
        <authorList>
            <person name="Zhou Z."/>
            <person name="Liu Y."/>
            <person name="Xu W."/>
            <person name="Pan J."/>
            <person name="Luo Z.H."/>
            <person name="Li M."/>
        </authorList>
    </citation>
    <scope>NUCLEOTIDE SEQUENCE [LARGE SCALE GENOMIC DNA]</scope>
    <source>
        <strain evidence="3">SpSt-374</strain>
    </source>
</reference>
<name>A0A7C3VT19_9CYAN</name>
<dbReference type="EMBL" id="DSPX01000218">
    <property type="protein sequence ID" value="HGG03131.1"/>
    <property type="molecule type" value="Genomic_DNA"/>
</dbReference>
<dbReference type="Pfam" id="PF13239">
    <property type="entry name" value="2TM"/>
    <property type="match status" value="1"/>
</dbReference>
<evidence type="ECO:0000259" key="2">
    <source>
        <dbReference type="Pfam" id="PF13239"/>
    </source>
</evidence>
<evidence type="ECO:0000256" key="1">
    <source>
        <dbReference type="SAM" id="Phobius"/>
    </source>
</evidence>
<gene>
    <name evidence="3" type="ORF">ENR15_21450</name>
</gene>
<evidence type="ECO:0000313" key="3">
    <source>
        <dbReference type="EMBL" id="HGG03131.1"/>
    </source>
</evidence>